<feature type="compositionally biased region" description="Basic residues" evidence="1">
    <location>
        <begin position="1"/>
        <end position="15"/>
    </location>
</feature>
<sequence length="135" mass="14683">MIRGNRGAKKKRKRSKDVGGGATASGPSTSALRASFGRVCGGGQGGRKQQRRRSSHLEDTSTKVHLMESDEALRNELSRLESSGSKPEDPEDIPAMFDSYLNLKCLYYSLVGVLAIETSLFFPNRARFAPFANGS</sequence>
<feature type="compositionally biased region" description="Basic and acidic residues" evidence="1">
    <location>
        <begin position="55"/>
        <end position="79"/>
    </location>
</feature>
<keyword evidence="2" id="KW-0472">Membrane</keyword>
<dbReference type="EMBL" id="AGNL01019152">
    <property type="protein sequence ID" value="EJK62058.1"/>
    <property type="molecule type" value="Genomic_DNA"/>
</dbReference>
<evidence type="ECO:0000256" key="1">
    <source>
        <dbReference type="SAM" id="MobiDB-lite"/>
    </source>
</evidence>
<organism evidence="3 4">
    <name type="scientific">Thalassiosira oceanica</name>
    <name type="common">Marine diatom</name>
    <dbReference type="NCBI Taxonomy" id="159749"/>
    <lineage>
        <taxon>Eukaryota</taxon>
        <taxon>Sar</taxon>
        <taxon>Stramenopiles</taxon>
        <taxon>Ochrophyta</taxon>
        <taxon>Bacillariophyta</taxon>
        <taxon>Coscinodiscophyceae</taxon>
        <taxon>Thalassiosirophycidae</taxon>
        <taxon>Thalassiosirales</taxon>
        <taxon>Thalassiosiraceae</taxon>
        <taxon>Thalassiosira</taxon>
    </lineage>
</organism>
<dbReference type="Proteomes" id="UP000266841">
    <property type="component" value="Unassembled WGS sequence"/>
</dbReference>
<evidence type="ECO:0000313" key="3">
    <source>
        <dbReference type="EMBL" id="EJK62058.1"/>
    </source>
</evidence>
<gene>
    <name evidence="3" type="ORF">THAOC_17347</name>
</gene>
<keyword evidence="4" id="KW-1185">Reference proteome</keyword>
<name>K0S7E5_THAOC</name>
<accession>K0S7E5</accession>
<dbReference type="AlphaFoldDB" id="K0S7E5"/>
<comment type="caution">
    <text evidence="3">The sequence shown here is derived from an EMBL/GenBank/DDBJ whole genome shotgun (WGS) entry which is preliminary data.</text>
</comment>
<evidence type="ECO:0000313" key="4">
    <source>
        <dbReference type="Proteomes" id="UP000266841"/>
    </source>
</evidence>
<keyword evidence="2" id="KW-0812">Transmembrane</keyword>
<feature type="transmembrane region" description="Helical" evidence="2">
    <location>
        <begin position="105"/>
        <end position="122"/>
    </location>
</feature>
<evidence type="ECO:0000256" key="2">
    <source>
        <dbReference type="SAM" id="Phobius"/>
    </source>
</evidence>
<feature type="region of interest" description="Disordered" evidence="1">
    <location>
        <begin position="1"/>
        <end position="91"/>
    </location>
</feature>
<reference evidence="3 4" key="1">
    <citation type="journal article" date="2012" name="Genome Biol.">
        <title>Genome and low-iron response of an oceanic diatom adapted to chronic iron limitation.</title>
        <authorList>
            <person name="Lommer M."/>
            <person name="Specht M."/>
            <person name="Roy A.S."/>
            <person name="Kraemer L."/>
            <person name="Andreson R."/>
            <person name="Gutowska M.A."/>
            <person name="Wolf J."/>
            <person name="Bergner S.V."/>
            <person name="Schilhabel M.B."/>
            <person name="Klostermeier U.C."/>
            <person name="Beiko R.G."/>
            <person name="Rosenstiel P."/>
            <person name="Hippler M."/>
            <person name="Laroche J."/>
        </authorList>
    </citation>
    <scope>NUCLEOTIDE SEQUENCE [LARGE SCALE GENOMIC DNA]</scope>
    <source>
        <strain evidence="3 4">CCMP1005</strain>
    </source>
</reference>
<protein>
    <submittedName>
        <fullName evidence="3">Uncharacterized protein</fullName>
    </submittedName>
</protein>
<proteinExistence type="predicted"/>
<keyword evidence="2" id="KW-1133">Transmembrane helix</keyword>